<keyword evidence="1" id="KW-0472">Membrane</keyword>
<evidence type="ECO:0000313" key="4">
    <source>
        <dbReference type="Proteomes" id="UP000019141"/>
    </source>
</evidence>
<dbReference type="InterPro" id="IPR036365">
    <property type="entry name" value="PGBD-like_sf"/>
</dbReference>
<dbReference type="InterPro" id="IPR002477">
    <property type="entry name" value="Peptidoglycan-bd-like"/>
</dbReference>
<accession>W4LYA8</accession>
<evidence type="ECO:0000259" key="2">
    <source>
        <dbReference type="Pfam" id="PF01471"/>
    </source>
</evidence>
<dbReference type="HOGENOM" id="CLU_1173722_0_0_7"/>
<keyword evidence="1" id="KW-0812">Transmembrane</keyword>
<protein>
    <recommendedName>
        <fullName evidence="2">Peptidoglycan binding-like domain-containing protein</fullName>
    </recommendedName>
</protein>
<dbReference type="InterPro" id="IPR036366">
    <property type="entry name" value="PGBDSf"/>
</dbReference>
<dbReference type="Proteomes" id="UP000019141">
    <property type="component" value="Unassembled WGS sequence"/>
</dbReference>
<keyword evidence="1" id="KW-1133">Transmembrane helix</keyword>
<gene>
    <name evidence="3" type="ORF">ETSY1_02580</name>
</gene>
<comment type="caution">
    <text evidence="3">The sequence shown here is derived from an EMBL/GenBank/DDBJ whole genome shotgun (WGS) entry which is preliminary data.</text>
</comment>
<dbReference type="AlphaFoldDB" id="W4LYA8"/>
<dbReference type="SUPFAM" id="SSF47090">
    <property type="entry name" value="PGBD-like"/>
    <property type="match status" value="1"/>
</dbReference>
<proteinExistence type="predicted"/>
<feature type="domain" description="Peptidoglycan binding-like" evidence="2">
    <location>
        <begin position="34"/>
        <end position="89"/>
    </location>
</feature>
<dbReference type="Pfam" id="PF01471">
    <property type="entry name" value="PG_binding_1"/>
    <property type="match status" value="1"/>
</dbReference>
<dbReference type="Gene3D" id="1.10.101.10">
    <property type="entry name" value="PGBD-like superfamily/PGBD"/>
    <property type="match status" value="1"/>
</dbReference>
<dbReference type="EMBL" id="AZHW01000111">
    <property type="protein sequence ID" value="ETX02736.1"/>
    <property type="molecule type" value="Genomic_DNA"/>
</dbReference>
<keyword evidence="4" id="KW-1185">Reference proteome</keyword>
<sequence length="237" mass="26486">MVSVTRQASMSFIWIIGVLIIWLSLSFSAAWGQDENVAKVQQLLSALGYDPGKADGLMGPRTRRAIAAYQRSHNLPPTSELDEPTLRALGLLATPQAPEVPPAPAPPPAPWRTVLAYLRYYDTQPSQLVPYLTEHFRQGAQAHVWIRNTKRDLAAQNFSRLSWRIERVEPQEPEAASEATVEVYSRVRISGEEMARREIFSLVRADETTWLINDLKSLAVSDAAPEPLKPESTTADR</sequence>
<feature type="transmembrane region" description="Helical" evidence="1">
    <location>
        <begin position="12"/>
        <end position="32"/>
    </location>
</feature>
<name>W4LYA8_ENTF1</name>
<organism evidence="3 4">
    <name type="scientific">Entotheonella factor</name>
    <dbReference type="NCBI Taxonomy" id="1429438"/>
    <lineage>
        <taxon>Bacteria</taxon>
        <taxon>Pseudomonadati</taxon>
        <taxon>Nitrospinota/Tectimicrobiota group</taxon>
        <taxon>Candidatus Tectimicrobiota</taxon>
        <taxon>Candidatus Entotheonellia</taxon>
        <taxon>Candidatus Entotheonellales</taxon>
        <taxon>Candidatus Entotheonellaceae</taxon>
        <taxon>Candidatus Entotheonella</taxon>
    </lineage>
</organism>
<evidence type="ECO:0000256" key="1">
    <source>
        <dbReference type="SAM" id="Phobius"/>
    </source>
</evidence>
<evidence type="ECO:0000313" key="3">
    <source>
        <dbReference type="EMBL" id="ETX02736.1"/>
    </source>
</evidence>
<reference evidence="3 4" key="1">
    <citation type="journal article" date="2014" name="Nature">
        <title>An environmental bacterial taxon with a large and distinct metabolic repertoire.</title>
        <authorList>
            <person name="Wilson M.C."/>
            <person name="Mori T."/>
            <person name="Ruckert C."/>
            <person name="Uria A.R."/>
            <person name="Helf M.J."/>
            <person name="Takada K."/>
            <person name="Gernert C."/>
            <person name="Steffens U.A."/>
            <person name="Heycke N."/>
            <person name="Schmitt S."/>
            <person name="Rinke C."/>
            <person name="Helfrich E.J."/>
            <person name="Brachmann A.O."/>
            <person name="Gurgui C."/>
            <person name="Wakimoto T."/>
            <person name="Kracht M."/>
            <person name="Crusemann M."/>
            <person name="Hentschel U."/>
            <person name="Abe I."/>
            <person name="Matsunaga S."/>
            <person name="Kalinowski J."/>
            <person name="Takeyama H."/>
            <person name="Piel J."/>
        </authorList>
    </citation>
    <scope>NUCLEOTIDE SEQUENCE [LARGE SCALE GENOMIC DNA]</scope>
    <source>
        <strain evidence="4">TSY1</strain>
    </source>
</reference>